<gene>
    <name evidence="1" type="ORF">SI7747_17019134</name>
</gene>
<dbReference type="Proteomes" id="UP001189122">
    <property type="component" value="Unassembled WGS sequence"/>
</dbReference>
<reference evidence="1 2" key="1">
    <citation type="submission" date="2019-12" db="EMBL/GenBank/DDBJ databases">
        <authorList>
            <person name="Scholz U."/>
            <person name="Mascher M."/>
            <person name="Fiebig A."/>
        </authorList>
    </citation>
    <scope>NUCLEOTIDE SEQUENCE</scope>
</reference>
<sequence>MASSYSKRRSRLRIYFTTVKKKNHALHCHYNINFLCFRL</sequence>
<protein>
    <submittedName>
        <fullName evidence="1">Uncharacterized protein</fullName>
    </submittedName>
</protein>
<dbReference type="EMBL" id="LR743604">
    <property type="protein sequence ID" value="CAA2633644.1"/>
    <property type="molecule type" value="Genomic_DNA"/>
</dbReference>
<dbReference type="EMBL" id="CACRZD030000017">
    <property type="protein sequence ID" value="CAA6672718.1"/>
    <property type="molecule type" value="Genomic_DNA"/>
</dbReference>
<evidence type="ECO:0000313" key="2">
    <source>
        <dbReference type="Proteomes" id="UP001189122"/>
    </source>
</evidence>
<evidence type="ECO:0000313" key="1">
    <source>
        <dbReference type="EMBL" id="CAA2633644.1"/>
    </source>
</evidence>
<name>A0A7I8JRC5_SPIIN</name>
<organism evidence="1">
    <name type="scientific">Spirodela intermedia</name>
    <name type="common">Intermediate duckweed</name>
    <dbReference type="NCBI Taxonomy" id="51605"/>
    <lineage>
        <taxon>Eukaryota</taxon>
        <taxon>Viridiplantae</taxon>
        <taxon>Streptophyta</taxon>
        <taxon>Embryophyta</taxon>
        <taxon>Tracheophyta</taxon>
        <taxon>Spermatophyta</taxon>
        <taxon>Magnoliopsida</taxon>
        <taxon>Liliopsida</taxon>
        <taxon>Araceae</taxon>
        <taxon>Lemnoideae</taxon>
        <taxon>Spirodela</taxon>
    </lineage>
</organism>
<proteinExistence type="predicted"/>
<keyword evidence="2" id="KW-1185">Reference proteome</keyword>
<dbReference type="AlphaFoldDB" id="A0A7I8JRC5"/>
<accession>A0A7I8JRC5</accession>